<gene>
    <name evidence="1" type="ORF">M422DRAFT_81814</name>
</gene>
<dbReference type="OrthoDB" id="3364670at2759"/>
<protein>
    <submittedName>
        <fullName evidence="1">Uncharacterized protein</fullName>
    </submittedName>
</protein>
<dbReference type="EMBL" id="KN837164">
    <property type="protein sequence ID" value="KIJ37968.1"/>
    <property type="molecule type" value="Genomic_DNA"/>
</dbReference>
<sequence length="173" mass="19862">GEQQFYAIALIQQLARCLPDNATIGLLYDIACQLDRSIGKHDFIPSIAPRLSCATAVFHAYAHGFPCQCNYHARKRCGFGWSNGEGCECIWAMSKDTISAERIMGPRKRLFFVACKLDYIAKIKRSRTGEWMARKWKDVREAKKSAKDFLESLAGRWDIPKLREQWELQRATQ</sequence>
<name>A0A0C9U4V1_SPHS4</name>
<evidence type="ECO:0000313" key="2">
    <source>
        <dbReference type="Proteomes" id="UP000054279"/>
    </source>
</evidence>
<reference evidence="1 2" key="1">
    <citation type="submission" date="2014-06" db="EMBL/GenBank/DDBJ databases">
        <title>Evolutionary Origins and Diversification of the Mycorrhizal Mutualists.</title>
        <authorList>
            <consortium name="DOE Joint Genome Institute"/>
            <consortium name="Mycorrhizal Genomics Consortium"/>
            <person name="Kohler A."/>
            <person name="Kuo A."/>
            <person name="Nagy L.G."/>
            <person name="Floudas D."/>
            <person name="Copeland A."/>
            <person name="Barry K.W."/>
            <person name="Cichocki N."/>
            <person name="Veneault-Fourrey C."/>
            <person name="LaButti K."/>
            <person name="Lindquist E.A."/>
            <person name="Lipzen A."/>
            <person name="Lundell T."/>
            <person name="Morin E."/>
            <person name="Murat C."/>
            <person name="Riley R."/>
            <person name="Ohm R."/>
            <person name="Sun H."/>
            <person name="Tunlid A."/>
            <person name="Henrissat B."/>
            <person name="Grigoriev I.V."/>
            <person name="Hibbett D.S."/>
            <person name="Martin F."/>
        </authorList>
    </citation>
    <scope>NUCLEOTIDE SEQUENCE [LARGE SCALE GENOMIC DNA]</scope>
    <source>
        <strain evidence="1 2">SS14</strain>
    </source>
</reference>
<dbReference type="PANTHER" id="PTHR33096:SF1">
    <property type="entry name" value="CXC1-LIKE CYSTEINE CLUSTER ASSOCIATED WITH KDZ TRANSPOSASES DOMAIN-CONTAINING PROTEIN"/>
    <property type="match status" value="1"/>
</dbReference>
<evidence type="ECO:0000313" key="1">
    <source>
        <dbReference type="EMBL" id="KIJ37968.1"/>
    </source>
</evidence>
<feature type="non-terminal residue" evidence="1">
    <location>
        <position position="1"/>
    </location>
</feature>
<dbReference type="InterPro" id="IPR040521">
    <property type="entry name" value="KDZ"/>
</dbReference>
<dbReference type="PANTHER" id="PTHR33096">
    <property type="entry name" value="CXC2 DOMAIN-CONTAINING PROTEIN"/>
    <property type="match status" value="1"/>
</dbReference>
<accession>A0A0C9U4V1</accession>
<dbReference type="Pfam" id="PF18758">
    <property type="entry name" value="KDZ"/>
    <property type="match status" value="1"/>
</dbReference>
<dbReference type="Proteomes" id="UP000054279">
    <property type="component" value="Unassembled WGS sequence"/>
</dbReference>
<dbReference type="AlphaFoldDB" id="A0A0C9U4V1"/>
<organism evidence="1 2">
    <name type="scientific">Sphaerobolus stellatus (strain SS14)</name>
    <dbReference type="NCBI Taxonomy" id="990650"/>
    <lineage>
        <taxon>Eukaryota</taxon>
        <taxon>Fungi</taxon>
        <taxon>Dikarya</taxon>
        <taxon>Basidiomycota</taxon>
        <taxon>Agaricomycotina</taxon>
        <taxon>Agaricomycetes</taxon>
        <taxon>Phallomycetidae</taxon>
        <taxon>Geastrales</taxon>
        <taxon>Sphaerobolaceae</taxon>
        <taxon>Sphaerobolus</taxon>
    </lineage>
</organism>
<feature type="non-terminal residue" evidence="1">
    <location>
        <position position="173"/>
    </location>
</feature>
<keyword evidence="2" id="KW-1185">Reference proteome</keyword>
<proteinExistence type="predicted"/>
<dbReference type="HOGENOM" id="CLU_112988_0_0_1"/>